<dbReference type="InParanoid" id="A0A2T3A689"/>
<feature type="domain" description="EXPERA" evidence="15">
    <location>
        <begin position="57"/>
        <end position="246"/>
    </location>
</feature>
<evidence type="ECO:0000256" key="14">
    <source>
        <dbReference type="SAM" id="Phobius"/>
    </source>
</evidence>
<organism evidence="16 17">
    <name type="scientific">Coniella lustricola</name>
    <dbReference type="NCBI Taxonomy" id="2025994"/>
    <lineage>
        <taxon>Eukaryota</taxon>
        <taxon>Fungi</taxon>
        <taxon>Dikarya</taxon>
        <taxon>Ascomycota</taxon>
        <taxon>Pezizomycotina</taxon>
        <taxon>Sordariomycetes</taxon>
        <taxon>Sordariomycetidae</taxon>
        <taxon>Diaporthales</taxon>
        <taxon>Schizoparmaceae</taxon>
        <taxon>Coniella</taxon>
    </lineage>
</organism>
<feature type="transmembrane region" description="Helical" evidence="14">
    <location>
        <begin position="112"/>
        <end position="140"/>
    </location>
</feature>
<comment type="similarity">
    <text evidence="2">Belongs to the EBP family.</text>
</comment>
<dbReference type="AlphaFoldDB" id="A0A2T3A689"/>
<keyword evidence="6 13" id="KW-1133">Transmembrane helix</keyword>
<dbReference type="InterPro" id="IPR033118">
    <property type="entry name" value="EXPERA"/>
</dbReference>
<dbReference type="GO" id="GO:0004769">
    <property type="term" value="F:steroid Delta-isomerase activity"/>
    <property type="evidence" value="ECO:0007669"/>
    <property type="project" value="TreeGrafter"/>
</dbReference>
<dbReference type="EMBL" id="KZ678457">
    <property type="protein sequence ID" value="PSR83642.1"/>
    <property type="molecule type" value="Genomic_DNA"/>
</dbReference>
<evidence type="ECO:0000256" key="6">
    <source>
        <dbReference type="ARBA" id="ARBA00022989"/>
    </source>
</evidence>
<evidence type="ECO:0000256" key="3">
    <source>
        <dbReference type="ARBA" id="ARBA00022516"/>
    </source>
</evidence>
<dbReference type="GO" id="GO:0016126">
    <property type="term" value="P:sterol biosynthetic process"/>
    <property type="evidence" value="ECO:0007669"/>
    <property type="project" value="UniProtKB-KW"/>
</dbReference>
<evidence type="ECO:0000256" key="1">
    <source>
        <dbReference type="ARBA" id="ARBA00004141"/>
    </source>
</evidence>
<keyword evidence="9 13" id="KW-0472">Membrane</keyword>
<dbReference type="GO" id="GO:0000247">
    <property type="term" value="F:C-8 sterol isomerase activity"/>
    <property type="evidence" value="ECO:0007669"/>
    <property type="project" value="TreeGrafter"/>
</dbReference>
<protein>
    <submittedName>
        <fullName evidence="16">Emopamil binding protein-domain-containing protein</fullName>
    </submittedName>
</protein>
<proteinExistence type="inferred from homology"/>
<feature type="transmembrane region" description="Helical" evidence="14">
    <location>
        <begin position="28"/>
        <end position="48"/>
    </location>
</feature>
<evidence type="ECO:0000256" key="2">
    <source>
        <dbReference type="ARBA" id="ARBA00008337"/>
    </source>
</evidence>
<dbReference type="InterPro" id="IPR007905">
    <property type="entry name" value="EBP"/>
</dbReference>
<dbReference type="PROSITE" id="PS51751">
    <property type="entry name" value="EXPERA"/>
    <property type="match status" value="1"/>
</dbReference>
<keyword evidence="12" id="KW-0413">Isomerase</keyword>
<sequence length="286" mass="32139">MAQPSHPYFPRDAAIPNYAPNISTTNELLVRFAAVWGCGLLASLVLLGRVCPRLSRSDKAVFLWFILCGSLHCFFEGYFVRNHKTLASSQGLLAQLWKEYALSDSRYLTSDPFVLCVEAITVVSCLGTLQVIYTYTCLVFSEPRNTTRVQTHWTTNSFPLSTTMQTVWGPLSFATALSVARTGPWRHPLQIIVSVAHLYGVALYYSTCYAQEQLNGVAYSRPEFQYYWVYYVGFNAPWVIVPAGVFSRFPFLSCSPSSCRGCWRDEWSLGESANAVCALYQSHCCV</sequence>
<dbReference type="PANTHER" id="PTHR14207:SF0">
    <property type="entry name" value="3-BETA-HYDROXYSTEROID-DELTA(8),DELTA(7)-ISOMERASE"/>
    <property type="match status" value="1"/>
</dbReference>
<feature type="transmembrane region" description="Helical" evidence="14">
    <location>
        <begin position="60"/>
        <end position="80"/>
    </location>
</feature>
<evidence type="ECO:0000256" key="4">
    <source>
        <dbReference type="ARBA" id="ARBA00022692"/>
    </source>
</evidence>
<dbReference type="GO" id="GO:0016020">
    <property type="term" value="C:membrane"/>
    <property type="evidence" value="ECO:0007669"/>
    <property type="project" value="UniProtKB-SubCell"/>
</dbReference>
<evidence type="ECO:0000256" key="7">
    <source>
        <dbReference type="ARBA" id="ARBA00023011"/>
    </source>
</evidence>
<evidence type="ECO:0000313" key="16">
    <source>
        <dbReference type="EMBL" id="PSR83642.1"/>
    </source>
</evidence>
<evidence type="ECO:0000256" key="13">
    <source>
        <dbReference type="PROSITE-ProRule" id="PRU01087"/>
    </source>
</evidence>
<evidence type="ECO:0000313" key="17">
    <source>
        <dbReference type="Proteomes" id="UP000241462"/>
    </source>
</evidence>
<evidence type="ECO:0000259" key="15">
    <source>
        <dbReference type="PROSITE" id="PS51751"/>
    </source>
</evidence>
<dbReference type="GO" id="GO:0047750">
    <property type="term" value="F:cholestenol delta-isomerase activity"/>
    <property type="evidence" value="ECO:0007669"/>
    <property type="project" value="InterPro"/>
</dbReference>
<evidence type="ECO:0000256" key="8">
    <source>
        <dbReference type="ARBA" id="ARBA00023098"/>
    </source>
</evidence>
<gene>
    <name evidence="16" type="ORF">BD289DRAFT_279641</name>
</gene>
<keyword evidence="11" id="KW-0753">Steroid metabolism</keyword>
<accession>A0A2T3A689</accession>
<evidence type="ECO:0000256" key="10">
    <source>
        <dbReference type="ARBA" id="ARBA00023166"/>
    </source>
</evidence>
<name>A0A2T3A689_9PEZI</name>
<evidence type="ECO:0000256" key="11">
    <source>
        <dbReference type="ARBA" id="ARBA00023221"/>
    </source>
</evidence>
<keyword evidence="10" id="KW-1207">Sterol metabolism</keyword>
<evidence type="ECO:0000256" key="12">
    <source>
        <dbReference type="ARBA" id="ARBA00023235"/>
    </source>
</evidence>
<comment type="subcellular location">
    <subcellularLocation>
        <location evidence="1">Membrane</location>
        <topology evidence="1">Multi-pass membrane protein</topology>
    </subcellularLocation>
</comment>
<keyword evidence="17" id="KW-1185">Reference proteome</keyword>
<dbReference type="OrthoDB" id="58557at2759"/>
<dbReference type="Proteomes" id="UP000241462">
    <property type="component" value="Unassembled WGS sequence"/>
</dbReference>
<keyword evidence="7" id="KW-0756">Sterol biosynthesis</keyword>
<reference evidence="16 17" key="1">
    <citation type="journal article" date="2018" name="Mycol. Prog.">
        <title>Coniella lustricola, a new species from submerged detritus.</title>
        <authorList>
            <person name="Raudabaugh D.B."/>
            <person name="Iturriaga T."/>
            <person name="Carver A."/>
            <person name="Mondo S."/>
            <person name="Pangilinan J."/>
            <person name="Lipzen A."/>
            <person name="He G."/>
            <person name="Amirebrahimi M."/>
            <person name="Grigoriev I.V."/>
            <person name="Miller A.N."/>
        </authorList>
    </citation>
    <scope>NUCLEOTIDE SEQUENCE [LARGE SCALE GENOMIC DNA]</scope>
    <source>
        <strain evidence="16 17">B22-T-1</strain>
    </source>
</reference>
<evidence type="ECO:0000256" key="5">
    <source>
        <dbReference type="ARBA" id="ARBA00022955"/>
    </source>
</evidence>
<keyword evidence="4 13" id="KW-0812">Transmembrane</keyword>
<keyword evidence="5" id="KW-0752">Steroid biosynthesis</keyword>
<dbReference type="PANTHER" id="PTHR14207">
    <property type="entry name" value="STEROL ISOMERASE"/>
    <property type="match status" value="1"/>
</dbReference>
<feature type="transmembrane region" description="Helical" evidence="14">
    <location>
        <begin position="227"/>
        <end position="246"/>
    </location>
</feature>
<keyword evidence="8" id="KW-0443">Lipid metabolism</keyword>
<evidence type="ECO:0000256" key="9">
    <source>
        <dbReference type="ARBA" id="ARBA00023136"/>
    </source>
</evidence>
<dbReference type="STRING" id="2025994.A0A2T3A689"/>
<keyword evidence="3" id="KW-0444">Lipid biosynthesis</keyword>
<dbReference type="Pfam" id="PF05241">
    <property type="entry name" value="EBP"/>
    <property type="match status" value="1"/>
</dbReference>
<dbReference type="GO" id="GO:0005783">
    <property type="term" value="C:endoplasmic reticulum"/>
    <property type="evidence" value="ECO:0007669"/>
    <property type="project" value="TreeGrafter"/>
</dbReference>